<sequence length="311" mass="33124">MRESGWRHPARPALITMAVVGALALIAPHMYGNTSLLFTIMTFVVLAEGLNLMYGFTGYLPFGYVGFFGTGAYGTALLVLHTHLPVLLCVAGGGVASAVIALILGPLLRLSGAYFSIANLAASQIIYFVVSNPDLSSITGGPYGLKLQQIYDPPASYAAMAAILLLAIAIAGYFRMSRFGTGLRAMTEDPVSAALAGIDVVRQRLIVWLASALIAGLAGGTYVWNLSVFYPESVFNLQISVFAIVFALFGGVGTVIGPLIGAVILYSFYAVIGVSAPQYFELLYGLLIVLLVLFLPNGLISLLERRRIRVF</sequence>
<dbReference type="InterPro" id="IPR001851">
    <property type="entry name" value="ABC_transp_permease"/>
</dbReference>
<organism evidence="7 8">
    <name type="scientific">Acidiphilium acidophilum</name>
    <name type="common">Thiobacillus acidophilus</name>
    <dbReference type="NCBI Taxonomy" id="76588"/>
    <lineage>
        <taxon>Bacteria</taxon>
        <taxon>Pseudomonadati</taxon>
        <taxon>Pseudomonadota</taxon>
        <taxon>Alphaproteobacteria</taxon>
        <taxon>Acetobacterales</taxon>
        <taxon>Acidocellaceae</taxon>
        <taxon>Acidiphilium</taxon>
    </lineage>
</organism>
<dbReference type="GO" id="GO:0005886">
    <property type="term" value="C:plasma membrane"/>
    <property type="evidence" value="ECO:0007669"/>
    <property type="project" value="UniProtKB-SubCell"/>
</dbReference>
<evidence type="ECO:0000256" key="3">
    <source>
        <dbReference type="ARBA" id="ARBA00022692"/>
    </source>
</evidence>
<dbReference type="GO" id="GO:0015658">
    <property type="term" value="F:branched-chain amino acid transmembrane transporter activity"/>
    <property type="evidence" value="ECO:0007669"/>
    <property type="project" value="InterPro"/>
</dbReference>
<dbReference type="PANTHER" id="PTHR30482">
    <property type="entry name" value="HIGH-AFFINITY BRANCHED-CHAIN AMINO ACID TRANSPORT SYSTEM PERMEASE"/>
    <property type="match status" value="1"/>
</dbReference>
<feature type="transmembrane region" description="Helical" evidence="6">
    <location>
        <begin position="235"/>
        <end position="252"/>
    </location>
</feature>
<reference evidence="7 8" key="1">
    <citation type="submission" date="2023-11" db="EMBL/GenBank/DDBJ databases">
        <title>MicrobeMod: A computational toolkit for identifying prokaryotic methylation and restriction-modification with nanopore sequencing.</title>
        <authorList>
            <person name="Crits-Christoph A."/>
            <person name="Kang S.C."/>
            <person name="Lee H."/>
            <person name="Ostrov N."/>
        </authorList>
    </citation>
    <scope>NUCLEOTIDE SEQUENCE [LARGE SCALE GENOMIC DNA]</scope>
    <source>
        <strain evidence="7 8">DSMZ 700</strain>
    </source>
</reference>
<feature type="transmembrane region" description="Helical" evidence="6">
    <location>
        <begin position="12"/>
        <end position="30"/>
    </location>
</feature>
<dbReference type="CDD" id="cd06581">
    <property type="entry name" value="TM_PBP1_LivM_like"/>
    <property type="match status" value="1"/>
</dbReference>
<keyword evidence="4 6" id="KW-1133">Transmembrane helix</keyword>
<dbReference type="InterPro" id="IPR043428">
    <property type="entry name" value="LivM-like"/>
</dbReference>
<evidence type="ECO:0000256" key="1">
    <source>
        <dbReference type="ARBA" id="ARBA00004651"/>
    </source>
</evidence>
<dbReference type="Proteomes" id="UP001279553">
    <property type="component" value="Unassembled WGS sequence"/>
</dbReference>
<protein>
    <submittedName>
        <fullName evidence="7">Branched-chain amino acid ABC transporter permease</fullName>
    </submittedName>
</protein>
<evidence type="ECO:0000256" key="4">
    <source>
        <dbReference type="ARBA" id="ARBA00022989"/>
    </source>
</evidence>
<keyword evidence="3 6" id="KW-0812">Transmembrane</keyword>
<comment type="caution">
    <text evidence="7">The sequence shown here is derived from an EMBL/GenBank/DDBJ whole genome shotgun (WGS) entry which is preliminary data.</text>
</comment>
<evidence type="ECO:0000313" key="7">
    <source>
        <dbReference type="EMBL" id="MDX5932652.1"/>
    </source>
</evidence>
<gene>
    <name evidence="7" type="ORF">SIL87_18020</name>
</gene>
<evidence type="ECO:0000256" key="2">
    <source>
        <dbReference type="ARBA" id="ARBA00022475"/>
    </source>
</evidence>
<feature type="transmembrane region" description="Helical" evidence="6">
    <location>
        <begin position="282"/>
        <end position="303"/>
    </location>
</feature>
<evidence type="ECO:0000313" key="8">
    <source>
        <dbReference type="Proteomes" id="UP001279553"/>
    </source>
</evidence>
<dbReference type="RefSeq" id="WP_319615506.1">
    <property type="nucleotide sequence ID" value="NZ_JAWXYB010000018.1"/>
</dbReference>
<feature type="transmembrane region" description="Helical" evidence="6">
    <location>
        <begin position="155"/>
        <end position="174"/>
    </location>
</feature>
<feature type="transmembrane region" description="Helical" evidence="6">
    <location>
        <begin position="205"/>
        <end position="223"/>
    </location>
</feature>
<dbReference type="Pfam" id="PF02653">
    <property type="entry name" value="BPD_transp_2"/>
    <property type="match status" value="1"/>
</dbReference>
<evidence type="ECO:0000256" key="6">
    <source>
        <dbReference type="SAM" id="Phobius"/>
    </source>
</evidence>
<feature type="transmembrane region" description="Helical" evidence="6">
    <location>
        <begin position="259"/>
        <end position="276"/>
    </location>
</feature>
<evidence type="ECO:0000256" key="5">
    <source>
        <dbReference type="ARBA" id="ARBA00023136"/>
    </source>
</evidence>
<keyword evidence="5 6" id="KW-0472">Membrane</keyword>
<keyword evidence="2" id="KW-1003">Cell membrane</keyword>
<dbReference type="PANTHER" id="PTHR30482:SF20">
    <property type="entry name" value="HIGH-AFFINITY BRANCHED-CHAIN AMINO ACID TRANSPORT SYSTEM PERMEASE PROTEIN LIVM"/>
    <property type="match status" value="1"/>
</dbReference>
<accession>A0AAW9DXE2</accession>
<comment type="subcellular location">
    <subcellularLocation>
        <location evidence="1">Cell membrane</location>
        <topology evidence="1">Multi-pass membrane protein</topology>
    </subcellularLocation>
</comment>
<name>A0AAW9DXE2_ACIAO</name>
<keyword evidence="8" id="KW-1185">Reference proteome</keyword>
<proteinExistence type="predicted"/>
<feature type="transmembrane region" description="Helical" evidence="6">
    <location>
        <begin position="85"/>
        <end position="105"/>
    </location>
</feature>
<dbReference type="AlphaFoldDB" id="A0AAW9DXE2"/>
<dbReference type="EMBL" id="JAWXYB010000018">
    <property type="protein sequence ID" value="MDX5932652.1"/>
    <property type="molecule type" value="Genomic_DNA"/>
</dbReference>
<feature type="transmembrane region" description="Helical" evidence="6">
    <location>
        <begin position="61"/>
        <end position="79"/>
    </location>
</feature>